<dbReference type="AlphaFoldDB" id="A0A069QE50"/>
<dbReference type="HOGENOM" id="CLU_3294297_0_0_10"/>
<gene>
    <name evidence="1" type="ORF">HMPREF1991_02867</name>
</gene>
<accession>A0A069QE50</accession>
<organism evidence="1 2">
    <name type="scientific">Hoylesella loescheii DSM 19665 = JCM 12249 = ATCC 15930</name>
    <dbReference type="NCBI Taxonomy" id="1122985"/>
    <lineage>
        <taxon>Bacteria</taxon>
        <taxon>Pseudomonadati</taxon>
        <taxon>Bacteroidota</taxon>
        <taxon>Bacteroidia</taxon>
        <taxon>Bacteroidales</taxon>
        <taxon>Prevotellaceae</taxon>
        <taxon>Hoylesella</taxon>
    </lineage>
</organism>
<reference evidence="1 2" key="1">
    <citation type="submission" date="2013-08" db="EMBL/GenBank/DDBJ databases">
        <authorList>
            <person name="Weinstock G."/>
            <person name="Sodergren E."/>
            <person name="Wylie T."/>
            <person name="Fulton L."/>
            <person name="Fulton R."/>
            <person name="Fronick C."/>
            <person name="O'Laughlin M."/>
            <person name="Godfrey J."/>
            <person name="Miner T."/>
            <person name="Herter B."/>
            <person name="Appelbaum E."/>
            <person name="Cordes M."/>
            <person name="Lek S."/>
            <person name="Wollam A."/>
            <person name="Pepin K.H."/>
            <person name="Palsikar V.B."/>
            <person name="Mitreva M."/>
            <person name="Wilson R.K."/>
        </authorList>
    </citation>
    <scope>NUCLEOTIDE SEQUENCE [LARGE SCALE GENOMIC DNA]</scope>
    <source>
        <strain evidence="1 2">ATCC 15930</strain>
    </source>
</reference>
<dbReference type="Proteomes" id="UP000027442">
    <property type="component" value="Unassembled WGS sequence"/>
</dbReference>
<dbReference type="EMBL" id="JNGW01000123">
    <property type="protein sequence ID" value="KDR51080.1"/>
    <property type="molecule type" value="Genomic_DNA"/>
</dbReference>
<protein>
    <submittedName>
        <fullName evidence="1">Uncharacterized protein</fullName>
    </submittedName>
</protein>
<name>A0A069QE50_HOYLO</name>
<dbReference type="PATRIC" id="fig|1122985.7.peg.2964"/>
<keyword evidence="2" id="KW-1185">Reference proteome</keyword>
<evidence type="ECO:0000313" key="2">
    <source>
        <dbReference type="Proteomes" id="UP000027442"/>
    </source>
</evidence>
<comment type="caution">
    <text evidence="1">The sequence shown here is derived from an EMBL/GenBank/DDBJ whole genome shotgun (WGS) entry which is preliminary data.</text>
</comment>
<proteinExistence type="predicted"/>
<evidence type="ECO:0000313" key="1">
    <source>
        <dbReference type="EMBL" id="KDR51080.1"/>
    </source>
</evidence>
<sequence length="40" mass="4555">MDKYHKPATRIPLTTNQLEKLELLLVNQDTTTTLPLGSLF</sequence>